<feature type="transmembrane region" description="Helical" evidence="1">
    <location>
        <begin position="281"/>
        <end position="303"/>
    </location>
</feature>
<keyword evidence="1" id="KW-0472">Membrane</keyword>
<keyword evidence="1" id="KW-1133">Transmembrane helix</keyword>
<protein>
    <recommendedName>
        <fullName evidence="4">YibE/F family protein</fullName>
    </recommendedName>
</protein>
<accession>A0A1F7W5I9</accession>
<evidence type="ECO:0008006" key="4">
    <source>
        <dbReference type="Google" id="ProtNLM"/>
    </source>
</evidence>
<proteinExistence type="predicted"/>
<evidence type="ECO:0000313" key="3">
    <source>
        <dbReference type="Proteomes" id="UP000177331"/>
    </source>
</evidence>
<feature type="transmembrane region" description="Helical" evidence="1">
    <location>
        <begin position="84"/>
        <end position="102"/>
    </location>
</feature>
<organism evidence="2 3">
    <name type="scientific">Candidatus Uhrbacteria bacterium RIFOXYB2_FULL_45_11</name>
    <dbReference type="NCBI Taxonomy" id="1802421"/>
    <lineage>
        <taxon>Bacteria</taxon>
        <taxon>Candidatus Uhriibacteriota</taxon>
    </lineage>
</organism>
<feature type="transmembrane region" description="Helical" evidence="1">
    <location>
        <begin position="108"/>
        <end position="128"/>
    </location>
</feature>
<dbReference type="AlphaFoldDB" id="A0A1F7W5I9"/>
<keyword evidence="1" id="KW-0812">Transmembrane</keyword>
<dbReference type="Pfam" id="PF07907">
    <property type="entry name" value="YibE_F"/>
    <property type="match status" value="1"/>
</dbReference>
<dbReference type="PANTHER" id="PTHR41771">
    <property type="entry name" value="MEMBRANE PROTEIN-RELATED"/>
    <property type="match status" value="1"/>
</dbReference>
<feature type="transmembrane region" description="Helical" evidence="1">
    <location>
        <begin position="135"/>
        <end position="156"/>
    </location>
</feature>
<feature type="transmembrane region" description="Helical" evidence="1">
    <location>
        <begin position="176"/>
        <end position="198"/>
    </location>
</feature>
<gene>
    <name evidence="2" type="ORF">A2318_02015</name>
</gene>
<name>A0A1F7W5I9_9BACT</name>
<comment type="caution">
    <text evidence="2">The sequence shown here is derived from an EMBL/GenBank/DDBJ whole genome shotgun (WGS) entry which is preliminary data.</text>
</comment>
<dbReference type="STRING" id="1802421.A2318_02015"/>
<dbReference type="Proteomes" id="UP000177331">
    <property type="component" value="Unassembled WGS sequence"/>
</dbReference>
<dbReference type="InterPro" id="IPR012507">
    <property type="entry name" value="YibE_F"/>
</dbReference>
<reference evidence="2 3" key="1">
    <citation type="journal article" date="2016" name="Nat. Commun.">
        <title>Thousands of microbial genomes shed light on interconnected biogeochemical processes in an aquifer system.</title>
        <authorList>
            <person name="Anantharaman K."/>
            <person name="Brown C.T."/>
            <person name="Hug L.A."/>
            <person name="Sharon I."/>
            <person name="Castelle C.J."/>
            <person name="Probst A.J."/>
            <person name="Thomas B.C."/>
            <person name="Singh A."/>
            <person name="Wilkins M.J."/>
            <person name="Karaoz U."/>
            <person name="Brodie E.L."/>
            <person name="Williams K.H."/>
            <person name="Hubbard S.S."/>
            <person name="Banfield J.F."/>
        </authorList>
    </citation>
    <scope>NUCLEOTIDE SEQUENCE [LARGE SCALE GENOMIC DNA]</scope>
</reference>
<dbReference type="PANTHER" id="PTHR41771:SF1">
    <property type="entry name" value="MEMBRANE PROTEIN"/>
    <property type="match status" value="1"/>
</dbReference>
<feature type="transmembrane region" description="Helical" evidence="1">
    <location>
        <begin position="239"/>
        <end position="261"/>
    </location>
</feature>
<sequence length="315" mass="34960">MNAYEFRAKSETGELFDVRTQDSIPDGIPIKLTVGKKVFLQKIDSDPPQVYFEDVIRTQALWWIVIVFVLLSLVVGLKRGFWSLVGLGVTFFVLFSFVFPRIMQGQDALTITIIGSVVILAVNMHIAHGFRKESFLAFISTVIGLFCIWFFANLFTHWTDITGIGSEDVMLLVGDIPIEILTIRLFLAGVILGAVGVLDDVAISQTEIIHELVKTDPRLTRKQLFFSAMRIGRHHIASTINTLVLVYAGASMPVLILFLYHSGDVGSFLNSEIITEEFVRTFAGTAALILTVPIATLIAAYGFTPIKLDTPHDHT</sequence>
<evidence type="ECO:0000256" key="1">
    <source>
        <dbReference type="SAM" id="Phobius"/>
    </source>
</evidence>
<dbReference type="EMBL" id="MGFD01000032">
    <property type="protein sequence ID" value="OGL98010.1"/>
    <property type="molecule type" value="Genomic_DNA"/>
</dbReference>
<feature type="transmembrane region" description="Helical" evidence="1">
    <location>
        <begin position="60"/>
        <end position="77"/>
    </location>
</feature>
<evidence type="ECO:0000313" key="2">
    <source>
        <dbReference type="EMBL" id="OGL98010.1"/>
    </source>
</evidence>